<dbReference type="PATRIC" id="fig|999552.6.peg.2266"/>
<proteinExistence type="predicted"/>
<sequence>MSYSAQAQQQLEERRGTDARVLLWFQARNRTTGAPETLGFWTGDDHQEFLIDGGIRTYYGAGAVIDVPPIIAAPGFQVRQYRVKLPPMLDEVKQLLQQYDPRHAEVQIHSAVFDLDTGNLMPPVKRMFKGVLNEAPEELGGKGKPSFTQLVLVSPARKLTQGLPLKRSNAELQRRNTDDRGREYSDVAGEWPVPWGT</sequence>
<dbReference type="EMBL" id="CP006773">
    <property type="protein sequence ID" value="AHD01195.1"/>
    <property type="molecule type" value="Genomic_DNA"/>
</dbReference>
<dbReference type="OrthoDB" id="7770859at2"/>
<name>V9VV21_9RHOB</name>
<feature type="region of interest" description="Disordered" evidence="1">
    <location>
        <begin position="167"/>
        <end position="188"/>
    </location>
</feature>
<dbReference type="AlphaFoldDB" id="V9VV21"/>
<dbReference type="RefSeq" id="WP_024090514.1">
    <property type="nucleotide sequence ID" value="NC_023135.1"/>
</dbReference>
<evidence type="ECO:0000313" key="2">
    <source>
        <dbReference type="EMBL" id="AHD01195.1"/>
    </source>
</evidence>
<reference evidence="2 3" key="1">
    <citation type="submission" date="2013-09" db="EMBL/GenBank/DDBJ databases">
        <authorList>
            <consortium name="DOE Joint Genome Institute"/>
            <person name="Klenk H.-P."/>
            <person name="Huntemann M."/>
            <person name="Han J."/>
            <person name="Chen A."/>
            <person name="Kyrpides N."/>
            <person name="Mavromatis K."/>
            <person name="Markowitz V."/>
            <person name="Palaniappan K."/>
            <person name="Ivanova N."/>
            <person name="Schaumberg A."/>
            <person name="Pati A."/>
            <person name="Liolios K."/>
            <person name="Nordberg H.P."/>
            <person name="Cantor M.N."/>
            <person name="Hua S.X."/>
            <person name="Woyke T."/>
        </authorList>
    </citation>
    <scope>NUCLEOTIDE SEQUENCE [LARGE SCALE GENOMIC DNA]</scope>
    <source>
        <strain evidence="2 3">DSM 14336</strain>
    </source>
</reference>
<gene>
    <name evidence="2" type="ORF">METH_11370</name>
</gene>
<dbReference type="KEGG" id="lmd:METH_11370"/>
<feature type="compositionally biased region" description="Basic and acidic residues" evidence="1">
    <location>
        <begin position="168"/>
        <end position="185"/>
    </location>
</feature>
<dbReference type="STRING" id="999552.METH_11370"/>
<evidence type="ECO:0000256" key="1">
    <source>
        <dbReference type="SAM" id="MobiDB-lite"/>
    </source>
</evidence>
<dbReference type="Proteomes" id="UP000018780">
    <property type="component" value="Chromosome"/>
</dbReference>
<dbReference type="HOGENOM" id="CLU_1189192_0_0_5"/>
<keyword evidence="3" id="KW-1185">Reference proteome</keyword>
<accession>V9VV21</accession>
<protein>
    <submittedName>
        <fullName evidence="2">Uncharacterized protein</fullName>
    </submittedName>
</protein>
<organism evidence="2 3">
    <name type="scientific">Leisingera methylohalidivorans DSM 14336</name>
    <dbReference type="NCBI Taxonomy" id="999552"/>
    <lineage>
        <taxon>Bacteria</taxon>
        <taxon>Pseudomonadati</taxon>
        <taxon>Pseudomonadota</taxon>
        <taxon>Alphaproteobacteria</taxon>
        <taxon>Rhodobacterales</taxon>
        <taxon>Roseobacteraceae</taxon>
        <taxon>Leisingera</taxon>
    </lineage>
</organism>
<evidence type="ECO:0000313" key="3">
    <source>
        <dbReference type="Proteomes" id="UP000018780"/>
    </source>
</evidence>